<dbReference type="AlphaFoldDB" id="A0A2S7U349"/>
<dbReference type="GO" id="GO:0004181">
    <property type="term" value="F:metallocarboxypeptidase activity"/>
    <property type="evidence" value="ECO:0007669"/>
    <property type="project" value="InterPro"/>
</dbReference>
<evidence type="ECO:0000313" key="7">
    <source>
        <dbReference type="EMBL" id="PQJ28851.1"/>
    </source>
</evidence>
<dbReference type="RefSeq" id="WP_105043340.1">
    <property type="nucleotide sequence ID" value="NZ_MQWA01000001.1"/>
</dbReference>
<protein>
    <recommendedName>
        <fullName evidence="6">Peptidase M14 domain-containing protein</fullName>
    </recommendedName>
</protein>
<gene>
    <name evidence="7" type="ORF">BSZ32_10345</name>
</gene>
<comment type="similarity">
    <text evidence="5">Belongs to the peptidase M14 family.</text>
</comment>
<keyword evidence="2" id="KW-0479">Metal-binding</keyword>
<dbReference type="OrthoDB" id="184972at2"/>
<feature type="domain" description="Peptidase M14" evidence="6">
    <location>
        <begin position="1"/>
        <end position="241"/>
    </location>
</feature>
<dbReference type="GO" id="GO:0006508">
    <property type="term" value="P:proteolysis"/>
    <property type="evidence" value="ECO:0007669"/>
    <property type="project" value="InterPro"/>
</dbReference>
<dbReference type="GO" id="GO:0008270">
    <property type="term" value="F:zinc ion binding"/>
    <property type="evidence" value="ECO:0007669"/>
    <property type="project" value="InterPro"/>
</dbReference>
<organism evidence="7 8">
    <name type="scientific">Rubritalea profundi</name>
    <dbReference type="NCBI Taxonomy" id="1658618"/>
    <lineage>
        <taxon>Bacteria</taxon>
        <taxon>Pseudomonadati</taxon>
        <taxon>Verrucomicrobiota</taxon>
        <taxon>Verrucomicrobiia</taxon>
        <taxon>Verrucomicrobiales</taxon>
        <taxon>Rubritaleaceae</taxon>
        <taxon>Rubritalea</taxon>
    </lineage>
</organism>
<keyword evidence="3" id="KW-0378">Hydrolase</keyword>
<dbReference type="InterPro" id="IPR000834">
    <property type="entry name" value="Peptidase_M14"/>
</dbReference>
<dbReference type="CDD" id="cd06231">
    <property type="entry name" value="M14_REP34-like"/>
    <property type="match status" value="1"/>
</dbReference>
<keyword evidence="4" id="KW-0862">Zinc</keyword>
<dbReference type="EMBL" id="MQWA01000001">
    <property type="protein sequence ID" value="PQJ28851.1"/>
    <property type="molecule type" value="Genomic_DNA"/>
</dbReference>
<reference evidence="7 8" key="1">
    <citation type="submission" date="2016-12" db="EMBL/GenBank/DDBJ databases">
        <title>Study of bacterial adaptation to deep sea.</title>
        <authorList>
            <person name="Song J."/>
            <person name="Yoshizawa S."/>
            <person name="Kogure K."/>
        </authorList>
    </citation>
    <scope>NUCLEOTIDE SEQUENCE [LARGE SCALE GENOMIC DNA]</scope>
    <source>
        <strain evidence="7 8">SAORIC-165</strain>
    </source>
</reference>
<evidence type="ECO:0000259" key="6">
    <source>
        <dbReference type="PROSITE" id="PS52035"/>
    </source>
</evidence>
<sequence>MEVHELIDACDVELQAMGAERELLCEVEGFPVYAYSLMREESERTVYLSSGIHGDEPAGPLALLELLKERVMAQSCSWYVCPVLNPTGLQAGSRENYQGLDLNRDYLNRRSPEVAAHAQWLEGKKCDFAISLHEDWESSGFYFYEINQIEDRPQRYLRMVKALAPTMVMEPESMIDDHEVREAGWIYHGCEPDEPKHWPEAIFLAAKGCPLSFTFETPSSLELQLRVKAHKAAVCAALRICI</sequence>
<proteinExistence type="inferred from homology"/>
<keyword evidence="8" id="KW-1185">Reference proteome</keyword>
<dbReference type="Gene3D" id="3.40.630.10">
    <property type="entry name" value="Zn peptidases"/>
    <property type="match status" value="1"/>
</dbReference>
<evidence type="ECO:0000313" key="8">
    <source>
        <dbReference type="Proteomes" id="UP000239907"/>
    </source>
</evidence>
<dbReference type="GO" id="GO:0016788">
    <property type="term" value="F:hydrolase activity, acting on ester bonds"/>
    <property type="evidence" value="ECO:0007669"/>
    <property type="project" value="InterPro"/>
</dbReference>
<accession>A0A2S7U349</accession>
<dbReference type="InterPro" id="IPR055438">
    <property type="entry name" value="AstE_AspA_cat"/>
</dbReference>
<dbReference type="Pfam" id="PF24827">
    <property type="entry name" value="AstE_AspA_cat"/>
    <property type="match status" value="1"/>
</dbReference>
<comment type="cofactor">
    <cofactor evidence="1">
        <name>Zn(2+)</name>
        <dbReference type="ChEBI" id="CHEBI:29105"/>
    </cofactor>
</comment>
<feature type="active site" description="Proton donor/acceptor" evidence="5">
    <location>
        <position position="216"/>
    </location>
</feature>
<evidence type="ECO:0000256" key="5">
    <source>
        <dbReference type="PROSITE-ProRule" id="PRU01379"/>
    </source>
</evidence>
<evidence type="ECO:0000256" key="3">
    <source>
        <dbReference type="ARBA" id="ARBA00022801"/>
    </source>
</evidence>
<dbReference type="Proteomes" id="UP000239907">
    <property type="component" value="Unassembled WGS sequence"/>
</dbReference>
<dbReference type="SUPFAM" id="SSF53187">
    <property type="entry name" value="Zn-dependent exopeptidases"/>
    <property type="match status" value="1"/>
</dbReference>
<evidence type="ECO:0000256" key="2">
    <source>
        <dbReference type="ARBA" id="ARBA00022723"/>
    </source>
</evidence>
<evidence type="ECO:0000256" key="4">
    <source>
        <dbReference type="ARBA" id="ARBA00022833"/>
    </source>
</evidence>
<dbReference type="PROSITE" id="PS52035">
    <property type="entry name" value="PEPTIDASE_M14"/>
    <property type="match status" value="1"/>
</dbReference>
<evidence type="ECO:0000256" key="1">
    <source>
        <dbReference type="ARBA" id="ARBA00001947"/>
    </source>
</evidence>
<name>A0A2S7U349_9BACT</name>
<comment type="caution">
    <text evidence="7">The sequence shown here is derived from an EMBL/GenBank/DDBJ whole genome shotgun (WGS) entry which is preliminary data.</text>
</comment>